<dbReference type="InterPro" id="IPR000070">
    <property type="entry name" value="Pectinesterase_cat"/>
</dbReference>
<evidence type="ECO:0000256" key="10">
    <source>
        <dbReference type="ARBA" id="ARBA00023085"/>
    </source>
</evidence>
<dbReference type="InterPro" id="IPR004839">
    <property type="entry name" value="Aminotransferase_I/II_large"/>
</dbReference>
<evidence type="ECO:0000256" key="1">
    <source>
        <dbReference type="ARBA" id="ARBA00001933"/>
    </source>
</evidence>
<dbReference type="FunFam" id="3.40.640.10:FF:000012">
    <property type="entry name" value="alanine aminotransferase 2"/>
    <property type="match status" value="1"/>
</dbReference>
<evidence type="ECO:0000256" key="12">
    <source>
        <dbReference type="ARBA" id="ARBA00025709"/>
    </source>
</evidence>
<dbReference type="GO" id="GO:0030599">
    <property type="term" value="F:pectinesterase activity"/>
    <property type="evidence" value="ECO:0007669"/>
    <property type="project" value="InterPro"/>
</dbReference>
<dbReference type="Gene3D" id="1.10.287.1970">
    <property type="match status" value="1"/>
</dbReference>
<dbReference type="InterPro" id="IPR015422">
    <property type="entry name" value="PyrdxlP-dep_Trfase_small"/>
</dbReference>
<protein>
    <recommendedName>
        <fullName evidence="14">alanine transaminase</fullName>
        <ecNumber evidence="14">2.6.1.2</ecNumber>
    </recommendedName>
</protein>
<dbReference type="FunFam" id="3.90.1150.10:FF:000140">
    <property type="entry name" value="alanine aminotransferase 1"/>
    <property type="match status" value="1"/>
</dbReference>
<dbReference type="InterPro" id="IPR015421">
    <property type="entry name" value="PyrdxlP-dep_Trfase_major"/>
</dbReference>
<comment type="subcellular location">
    <subcellularLocation>
        <location evidence="2">Secreted</location>
        <location evidence="2">Cell wall</location>
    </subcellularLocation>
</comment>
<dbReference type="Gene3D" id="2.160.20.10">
    <property type="entry name" value="Single-stranded right-handed beta-helix, Pectin lyase-like"/>
    <property type="match status" value="1"/>
</dbReference>
<dbReference type="PANTHER" id="PTHR11751:SF29">
    <property type="entry name" value="ALANINE TRANSAMINASE"/>
    <property type="match status" value="1"/>
</dbReference>
<evidence type="ECO:0000256" key="6">
    <source>
        <dbReference type="ARBA" id="ARBA00022576"/>
    </source>
</evidence>
<evidence type="ECO:0000259" key="16">
    <source>
        <dbReference type="Pfam" id="PF00155"/>
    </source>
</evidence>
<keyword evidence="5" id="KW-0964">Secreted</keyword>
<dbReference type="Gene3D" id="3.40.640.10">
    <property type="entry name" value="Type I PLP-dependent aspartate aminotransferase-like (Major domain)"/>
    <property type="match status" value="1"/>
</dbReference>
<evidence type="ECO:0000256" key="15">
    <source>
        <dbReference type="SAM" id="MobiDB-lite"/>
    </source>
</evidence>
<comment type="subunit">
    <text evidence="4">Homodimer.</text>
</comment>
<dbReference type="UniPathway" id="UPA00322"/>
<evidence type="ECO:0000259" key="17">
    <source>
        <dbReference type="Pfam" id="PF01095"/>
    </source>
</evidence>
<keyword evidence="7" id="KW-0808">Transferase</keyword>
<evidence type="ECO:0000256" key="2">
    <source>
        <dbReference type="ARBA" id="ARBA00004191"/>
    </source>
</evidence>
<keyword evidence="6" id="KW-0032">Aminotransferase</keyword>
<dbReference type="EMBL" id="CAADRP010000113">
    <property type="protein sequence ID" value="VFU23218.1"/>
    <property type="molecule type" value="Genomic_DNA"/>
</dbReference>
<keyword evidence="5" id="KW-0134">Cell wall</keyword>
<dbReference type="EC" id="2.6.1.2" evidence="14"/>
<reference evidence="18" key="1">
    <citation type="submission" date="2019-03" db="EMBL/GenBank/DDBJ databases">
        <authorList>
            <person name="Mank J."/>
            <person name="Almeida P."/>
        </authorList>
    </citation>
    <scope>NUCLEOTIDE SEQUENCE</scope>
    <source>
        <strain evidence="18">78183</strain>
    </source>
</reference>
<proteinExistence type="inferred from homology"/>
<keyword evidence="8" id="KW-0378">Hydrolase</keyword>
<evidence type="ECO:0000256" key="4">
    <source>
        <dbReference type="ARBA" id="ARBA00011738"/>
    </source>
</evidence>
<dbReference type="AlphaFoldDB" id="A0A6N2K5N8"/>
<keyword evidence="9" id="KW-0663">Pyridoxal phosphate</keyword>
<evidence type="ECO:0000256" key="9">
    <source>
        <dbReference type="ARBA" id="ARBA00022898"/>
    </source>
</evidence>
<dbReference type="InterPro" id="IPR045088">
    <property type="entry name" value="ALAT1/2-like"/>
</dbReference>
<dbReference type="UniPathway" id="UPA00528">
    <property type="reaction ID" value="UER00586"/>
</dbReference>
<dbReference type="GO" id="GO:0030170">
    <property type="term" value="F:pyridoxal phosphate binding"/>
    <property type="evidence" value="ECO:0007669"/>
    <property type="project" value="InterPro"/>
</dbReference>
<feature type="region of interest" description="Disordered" evidence="15">
    <location>
        <begin position="216"/>
        <end position="241"/>
    </location>
</feature>
<feature type="compositionally biased region" description="Polar residues" evidence="15">
    <location>
        <begin position="217"/>
        <end position="237"/>
    </location>
</feature>
<gene>
    <name evidence="18" type="ORF">SVIM_LOCUS32617</name>
</gene>
<dbReference type="GO" id="GO:0004021">
    <property type="term" value="F:L-alanine:2-oxoglutarate aminotransferase activity"/>
    <property type="evidence" value="ECO:0007669"/>
    <property type="project" value="UniProtKB-EC"/>
</dbReference>
<comment type="pathway">
    <text evidence="12">Photosynthesis; C4 acid pathway.</text>
</comment>
<dbReference type="GO" id="GO:0042545">
    <property type="term" value="P:cell wall modification"/>
    <property type="evidence" value="ECO:0007669"/>
    <property type="project" value="InterPro"/>
</dbReference>
<keyword evidence="10" id="KW-0063">Aspartyl esterase</keyword>
<dbReference type="SUPFAM" id="SSF53383">
    <property type="entry name" value="PLP-dependent transferases"/>
    <property type="match status" value="1"/>
</dbReference>
<name>A0A6N2K5N8_SALVM</name>
<dbReference type="Gene3D" id="3.90.1150.10">
    <property type="entry name" value="Aspartate Aminotransferase, domain 1"/>
    <property type="match status" value="1"/>
</dbReference>
<organism evidence="18">
    <name type="scientific">Salix viminalis</name>
    <name type="common">Common osier</name>
    <name type="synonym">Basket willow</name>
    <dbReference type="NCBI Taxonomy" id="40686"/>
    <lineage>
        <taxon>Eukaryota</taxon>
        <taxon>Viridiplantae</taxon>
        <taxon>Streptophyta</taxon>
        <taxon>Embryophyta</taxon>
        <taxon>Tracheophyta</taxon>
        <taxon>Spermatophyta</taxon>
        <taxon>Magnoliopsida</taxon>
        <taxon>eudicotyledons</taxon>
        <taxon>Gunneridae</taxon>
        <taxon>Pentapetalae</taxon>
        <taxon>rosids</taxon>
        <taxon>fabids</taxon>
        <taxon>Malpighiales</taxon>
        <taxon>Salicaceae</taxon>
        <taxon>Saliceae</taxon>
        <taxon>Salix</taxon>
    </lineage>
</organism>
<evidence type="ECO:0000256" key="11">
    <source>
        <dbReference type="ARBA" id="ARBA00025708"/>
    </source>
</evidence>
<comment type="pathway">
    <text evidence="11">Amino-acid degradation; L-alanine degradation via transaminase pathway; pyruvate from L-alanine: step 1/1.</text>
</comment>
<dbReference type="InterPro" id="IPR011050">
    <property type="entry name" value="Pectin_lyase_fold/virulence"/>
</dbReference>
<feature type="domain" description="Aminotransferase class I/classII large" evidence="16">
    <location>
        <begin position="433"/>
        <end position="796"/>
    </location>
</feature>
<sequence length="823" mass="90723">MENSTEFVSNSLAIAAKTLGLLSDFNIPIHRRLLGFERTCNSGLPHWVGLGDKRLLESSSPKLDVTVVKDDSGNCTTLSEAVGKIPKKSKSRFIIYVKDGEYLENVILDKSKWNVMIYGEGKDKTIISGSLNFVDGGESPTVAGKGFFARDIKFINTAGAEKHQAVAFRSGSDMSVLFRCAFHGFQDTLYTHSNRQFYRDCDITGTVDFISAMPPSCSKTATSSPGNRRPTSSTPSQLRERRIRIKTPAFQSRTVNFLPPTYLGRPWKDYSTTTVIMQSDIGPFLRAPGWISWVSGVDPPATLFYAEYQNTGPAANVDGRVRWAGYRPALTVDEAERFTVGSFIRGSEWLPATTVLKCEYAVRGEIVTLAQALQEELKSKPGSHSFDEILYCNIGNPQSLGQQPITFFREVLALCDHPSILDKSQTRSLFSADAIKRARQILDQIPGRATGAYSHSQGIKGLRDTIAAGIEARDGFPADPNDIFLTDGASPAVHLMMQLLIRSEKDGILCPIPQYPLYSASIALRGGTLVPYYLDEAAGWGLEVSELKKQWADAKSKGITPRALVVINPGNPTGQVLAENNQREIVDFCKKEGLVLLADEVYQENVYVPEKKFHSFKKVARSMGYGEKDISVVSFQSVSKGYYGECGKRGGYMEVTGFGPEIREQIYKLASVNLCSNISGQILSSLVMSPPKVGDESYESFSAEKDGILSSLARRAKTLEDAFNTLEGVTCNKAEGAMYLFPCISLPEKAIKAAEAVKTTPDNFYCRRLLNATGIVFVPGSGFRQAPGTWHCRCTILPQEDKIPAVVSRLTEFHRSFMEEFRE</sequence>
<comment type="cofactor">
    <cofactor evidence="1">
        <name>pyridoxal 5'-phosphate</name>
        <dbReference type="ChEBI" id="CHEBI:597326"/>
    </cofactor>
</comment>
<evidence type="ECO:0000256" key="14">
    <source>
        <dbReference type="ARBA" id="ARBA00026106"/>
    </source>
</evidence>
<dbReference type="GO" id="GO:0045490">
    <property type="term" value="P:pectin catabolic process"/>
    <property type="evidence" value="ECO:0007669"/>
    <property type="project" value="UniProtKB-UniPathway"/>
</dbReference>
<comment type="pathway">
    <text evidence="3">Glycan metabolism; pectin degradation; 2-dehydro-3-deoxy-D-gluconate from pectin: step 1/5.</text>
</comment>
<evidence type="ECO:0000313" key="18">
    <source>
        <dbReference type="EMBL" id="VFU23218.1"/>
    </source>
</evidence>
<feature type="domain" description="Pectinesterase catalytic" evidence="17">
    <location>
        <begin position="64"/>
        <end position="346"/>
    </location>
</feature>
<dbReference type="SUPFAM" id="SSF51126">
    <property type="entry name" value="Pectin lyase-like"/>
    <property type="match status" value="1"/>
</dbReference>
<dbReference type="GO" id="GO:0042853">
    <property type="term" value="P:L-alanine catabolic process"/>
    <property type="evidence" value="ECO:0007669"/>
    <property type="project" value="UniProtKB-UniPathway"/>
</dbReference>
<evidence type="ECO:0000256" key="7">
    <source>
        <dbReference type="ARBA" id="ARBA00022679"/>
    </source>
</evidence>
<dbReference type="InterPro" id="IPR012334">
    <property type="entry name" value="Pectin_lyas_fold"/>
</dbReference>
<dbReference type="Pfam" id="PF00155">
    <property type="entry name" value="Aminotran_1_2"/>
    <property type="match status" value="1"/>
</dbReference>
<dbReference type="UniPathway" id="UPA00545">
    <property type="reaction ID" value="UER00823"/>
</dbReference>
<evidence type="ECO:0000256" key="5">
    <source>
        <dbReference type="ARBA" id="ARBA00022512"/>
    </source>
</evidence>
<dbReference type="FunFam" id="1.10.287.1970:FF:000001">
    <property type="entry name" value="Alanine aminotransferase 2"/>
    <property type="match status" value="1"/>
</dbReference>
<dbReference type="CDD" id="cd00609">
    <property type="entry name" value="AAT_like"/>
    <property type="match status" value="1"/>
</dbReference>
<dbReference type="Pfam" id="PF01095">
    <property type="entry name" value="Pectinesterase"/>
    <property type="match status" value="1"/>
</dbReference>
<evidence type="ECO:0000256" key="13">
    <source>
        <dbReference type="ARBA" id="ARBA00025785"/>
    </source>
</evidence>
<dbReference type="InterPro" id="IPR015424">
    <property type="entry name" value="PyrdxlP-dep_Trfase"/>
</dbReference>
<comment type="similarity">
    <text evidence="13">Belongs to the class-I pyridoxal-phosphate-dependent aminotransferase family. Alanine aminotransferase subfamily.</text>
</comment>
<evidence type="ECO:0000256" key="8">
    <source>
        <dbReference type="ARBA" id="ARBA00022801"/>
    </source>
</evidence>
<accession>A0A6N2K5N8</accession>
<dbReference type="PANTHER" id="PTHR11751">
    <property type="entry name" value="ALANINE AMINOTRANSFERASE"/>
    <property type="match status" value="1"/>
</dbReference>
<evidence type="ECO:0000256" key="3">
    <source>
        <dbReference type="ARBA" id="ARBA00005184"/>
    </source>
</evidence>